<dbReference type="GO" id="GO:0006355">
    <property type="term" value="P:regulation of DNA-templated transcription"/>
    <property type="evidence" value="ECO:0007669"/>
    <property type="project" value="TreeGrafter"/>
</dbReference>
<dbReference type="Pfam" id="PF10469">
    <property type="entry name" value="AKAP7_NLS"/>
    <property type="match status" value="1"/>
</dbReference>
<dbReference type="InterPro" id="IPR036612">
    <property type="entry name" value="KH_dom_type_1_sf"/>
</dbReference>
<dbReference type="InterPro" id="IPR004088">
    <property type="entry name" value="KH_dom_type_1"/>
</dbReference>
<dbReference type="GO" id="GO:0006307">
    <property type="term" value="P:DNA alkylation repair"/>
    <property type="evidence" value="ECO:0007669"/>
    <property type="project" value="InterPro"/>
</dbReference>
<comment type="caution">
    <text evidence="3">The sequence shown here is derived from an EMBL/GenBank/DDBJ whole genome shotgun (WGS) entry which is preliminary data.</text>
</comment>
<dbReference type="InterPro" id="IPR004087">
    <property type="entry name" value="KH_dom"/>
</dbReference>
<dbReference type="AlphaFoldDB" id="A0AA38MEP5"/>
<dbReference type="CDD" id="cd22419">
    <property type="entry name" value="KH-I_ASCC1"/>
    <property type="match status" value="1"/>
</dbReference>
<sequence>MGDGDAFPPFFFSKAPLPEKVNLINLKDGRDKLYWMLSVDNKSRLSEQTTGAVLAPYDDNDAEMLDCGDLEDNYEINPTKSGKFITTFYVPSSLHSVIVGARGSKLRELQNTTNTLIKVPRPNEEPIVKITGHSERSVASARTQIALLVLARRERLSITHFVSIQIYSDNIKRNFLNFKDSILNGPSTRGIDETIFQKVEKFHLTIVTLALLDEKEIEDTKQLLNRCQSTVQKLFLGKKPKIVVKGVEIMNDDPSEVDVLYGKVSLDSREDVESLQEAADEILEAFYRNGLVKRQYDSVKLHVTLMNSLFRKSDDFQREPGAKRESFDATYILDKYKDYYFGKTSLEKIHLSVRFTTTQSGYYQSAATITL</sequence>
<keyword evidence="1" id="KW-0694">RNA-binding</keyword>
<dbReference type="Gene3D" id="3.30.1370.10">
    <property type="entry name" value="K Homology domain, type 1"/>
    <property type="match status" value="1"/>
</dbReference>
<dbReference type="PANTHER" id="PTHR13360">
    <property type="entry name" value="ACTIVATING SIGNAL COINTEGRATOR 1 COMPLEX SUBUNIT 1"/>
    <property type="match status" value="1"/>
</dbReference>
<dbReference type="GO" id="GO:0005634">
    <property type="term" value="C:nucleus"/>
    <property type="evidence" value="ECO:0007669"/>
    <property type="project" value="TreeGrafter"/>
</dbReference>
<dbReference type="InterPro" id="IPR047538">
    <property type="entry name" value="KH-I_ASCC1"/>
</dbReference>
<dbReference type="SMART" id="SM00322">
    <property type="entry name" value="KH"/>
    <property type="match status" value="1"/>
</dbReference>
<dbReference type="PIRSF" id="PIRSF027019">
    <property type="entry name" value="Euk_LigT"/>
    <property type="match status" value="1"/>
</dbReference>
<dbReference type="GO" id="GO:0003723">
    <property type="term" value="F:RNA binding"/>
    <property type="evidence" value="ECO:0007669"/>
    <property type="project" value="UniProtKB-UniRule"/>
</dbReference>
<dbReference type="Proteomes" id="UP001168821">
    <property type="component" value="Unassembled WGS sequence"/>
</dbReference>
<dbReference type="Gene3D" id="3.90.1140.10">
    <property type="entry name" value="Cyclic phosphodiesterase"/>
    <property type="match status" value="1"/>
</dbReference>
<gene>
    <name evidence="3" type="ORF">Zmor_012829</name>
</gene>
<proteinExistence type="predicted"/>
<feature type="domain" description="K Homology" evidence="2">
    <location>
        <begin position="82"/>
        <end position="150"/>
    </location>
</feature>
<accession>A0AA38MEP5</accession>
<dbReference type="Pfam" id="PF00013">
    <property type="entry name" value="KH_1"/>
    <property type="match status" value="1"/>
</dbReference>
<dbReference type="InterPro" id="IPR019510">
    <property type="entry name" value="AKAP7-like_phosphoesterase"/>
</dbReference>
<dbReference type="InterPro" id="IPR009210">
    <property type="entry name" value="ASCC1"/>
</dbReference>
<evidence type="ECO:0000259" key="2">
    <source>
        <dbReference type="SMART" id="SM00322"/>
    </source>
</evidence>
<dbReference type="PROSITE" id="PS50084">
    <property type="entry name" value="KH_TYPE_1"/>
    <property type="match status" value="1"/>
</dbReference>
<keyword evidence="4" id="KW-1185">Reference proteome</keyword>
<evidence type="ECO:0000256" key="1">
    <source>
        <dbReference type="PROSITE-ProRule" id="PRU00117"/>
    </source>
</evidence>
<dbReference type="EMBL" id="JALNTZ010000004">
    <property type="protein sequence ID" value="KAJ3653586.1"/>
    <property type="molecule type" value="Genomic_DNA"/>
</dbReference>
<name>A0AA38MEP5_9CUCU</name>
<evidence type="ECO:0000313" key="4">
    <source>
        <dbReference type="Proteomes" id="UP001168821"/>
    </source>
</evidence>
<reference evidence="3" key="1">
    <citation type="journal article" date="2023" name="G3 (Bethesda)">
        <title>Whole genome assemblies of Zophobas morio and Tenebrio molitor.</title>
        <authorList>
            <person name="Kaur S."/>
            <person name="Stinson S.A."/>
            <person name="diCenzo G.C."/>
        </authorList>
    </citation>
    <scope>NUCLEOTIDE SEQUENCE</scope>
    <source>
        <strain evidence="3">QUZm001</strain>
    </source>
</reference>
<protein>
    <recommendedName>
        <fullName evidence="2">K Homology domain-containing protein</fullName>
    </recommendedName>
</protein>
<organism evidence="3 4">
    <name type="scientific">Zophobas morio</name>
    <dbReference type="NCBI Taxonomy" id="2755281"/>
    <lineage>
        <taxon>Eukaryota</taxon>
        <taxon>Metazoa</taxon>
        <taxon>Ecdysozoa</taxon>
        <taxon>Arthropoda</taxon>
        <taxon>Hexapoda</taxon>
        <taxon>Insecta</taxon>
        <taxon>Pterygota</taxon>
        <taxon>Neoptera</taxon>
        <taxon>Endopterygota</taxon>
        <taxon>Coleoptera</taxon>
        <taxon>Polyphaga</taxon>
        <taxon>Cucujiformia</taxon>
        <taxon>Tenebrionidae</taxon>
        <taxon>Zophobas</taxon>
    </lineage>
</organism>
<dbReference type="PANTHER" id="PTHR13360:SF1">
    <property type="entry name" value="ACTIVATING SIGNAL COINTEGRATOR 1 COMPLEX SUBUNIT 1"/>
    <property type="match status" value="1"/>
</dbReference>
<evidence type="ECO:0000313" key="3">
    <source>
        <dbReference type="EMBL" id="KAJ3653586.1"/>
    </source>
</evidence>
<dbReference type="SUPFAM" id="SSF54791">
    <property type="entry name" value="Eukaryotic type KH-domain (KH-domain type I)"/>
    <property type="match status" value="1"/>
</dbReference>